<sequence>MQPIALVGIGKIAVDQHVPALAASPDWHLAATVSRSGTVEGVEPFTDFAAMLAAREDIRVISLCLPPQPRFAYAEAALKAGRHLMLEKPPGQTLAEVHALQALAAAQGVVLFATWHSRMAAGVAAAKAWLAGRVVQSAHITWREDVRKWHPGQDWVFEPGGMGVFDPGINALSVLTEVLPAPVHLTAAVLQYPANRATPIAAALTFSGGVTADFDWRQEGPQTWDIAVETDGGSLLLRDGGARLLIDGAEHPQGPNREYPALYDRMAELVAAGRSDVDLAPMVHVADALSLGRRVVVEPFHF</sequence>
<comment type="caution">
    <text evidence="2">The sequence shown here is derived from an EMBL/GenBank/DDBJ whole genome shotgun (WGS) entry which is preliminary data.</text>
</comment>
<dbReference type="RefSeq" id="WP_152823501.1">
    <property type="nucleotide sequence ID" value="NZ_WHUT02000001.1"/>
</dbReference>
<dbReference type="SUPFAM" id="SSF51735">
    <property type="entry name" value="NAD(P)-binding Rossmann-fold domains"/>
    <property type="match status" value="1"/>
</dbReference>
<dbReference type="Gene3D" id="3.30.360.10">
    <property type="entry name" value="Dihydrodipicolinate Reductase, domain 2"/>
    <property type="match status" value="1"/>
</dbReference>
<dbReference type="PANTHER" id="PTHR43818:SF7">
    <property type="entry name" value="DEHYDROGENASE"/>
    <property type="match status" value="1"/>
</dbReference>
<dbReference type="GO" id="GO:0000166">
    <property type="term" value="F:nucleotide binding"/>
    <property type="evidence" value="ECO:0007669"/>
    <property type="project" value="InterPro"/>
</dbReference>
<dbReference type="InterPro" id="IPR000683">
    <property type="entry name" value="Gfo/Idh/MocA-like_OxRdtase_N"/>
</dbReference>
<dbReference type="AlphaFoldDB" id="A0A8X8GYH5"/>
<feature type="domain" description="Gfo/Idh/MocA-like oxidoreductase N-terminal" evidence="1">
    <location>
        <begin position="4"/>
        <end position="112"/>
    </location>
</feature>
<dbReference type="EMBL" id="WHUT02000001">
    <property type="protein sequence ID" value="NUB42794.1"/>
    <property type="molecule type" value="Genomic_DNA"/>
</dbReference>
<organism evidence="2 3">
    <name type="scientific">Fertoeibacter niger</name>
    <dbReference type="NCBI Taxonomy" id="2656921"/>
    <lineage>
        <taxon>Bacteria</taxon>
        <taxon>Pseudomonadati</taxon>
        <taxon>Pseudomonadota</taxon>
        <taxon>Alphaproteobacteria</taxon>
        <taxon>Rhodobacterales</taxon>
        <taxon>Paracoccaceae</taxon>
        <taxon>Fertoeibacter</taxon>
    </lineage>
</organism>
<evidence type="ECO:0000313" key="2">
    <source>
        <dbReference type="EMBL" id="NUB42794.1"/>
    </source>
</evidence>
<accession>A0A8X8GYH5</accession>
<dbReference type="Gene3D" id="3.40.50.720">
    <property type="entry name" value="NAD(P)-binding Rossmann-like Domain"/>
    <property type="match status" value="1"/>
</dbReference>
<evidence type="ECO:0000259" key="1">
    <source>
        <dbReference type="Pfam" id="PF01408"/>
    </source>
</evidence>
<dbReference type="InterPro" id="IPR050463">
    <property type="entry name" value="Gfo/Idh/MocA_oxidrdct_glycsds"/>
</dbReference>
<dbReference type="InterPro" id="IPR036291">
    <property type="entry name" value="NAD(P)-bd_dom_sf"/>
</dbReference>
<dbReference type="PANTHER" id="PTHR43818">
    <property type="entry name" value="BCDNA.GH03377"/>
    <property type="match status" value="1"/>
</dbReference>
<name>A0A8X8GYH5_9RHOB</name>
<gene>
    <name evidence="2" type="ORF">GEU84_000210</name>
</gene>
<reference evidence="2" key="1">
    <citation type="submission" date="2020-05" db="EMBL/GenBank/DDBJ databases">
        <title>Fertoebacter nigrum gen. nov., sp. nov., a new member of the family Rhodobacteraceae.</title>
        <authorList>
            <person name="Szuroczki S."/>
            <person name="Abbaszade G."/>
            <person name="Buni D."/>
            <person name="Schumann P."/>
            <person name="Toth E."/>
        </authorList>
    </citation>
    <scope>NUCLEOTIDE SEQUENCE</scope>
    <source>
        <strain evidence="2">RG-N-1a</strain>
    </source>
</reference>
<keyword evidence="3" id="KW-1185">Reference proteome</keyword>
<protein>
    <submittedName>
        <fullName evidence="2">Gfo/Idh/MocA family oxidoreductase</fullName>
    </submittedName>
</protein>
<proteinExistence type="predicted"/>
<evidence type="ECO:0000313" key="3">
    <source>
        <dbReference type="Proteomes" id="UP000484076"/>
    </source>
</evidence>
<dbReference type="Proteomes" id="UP000484076">
    <property type="component" value="Unassembled WGS sequence"/>
</dbReference>
<dbReference type="Pfam" id="PF01408">
    <property type="entry name" value="GFO_IDH_MocA"/>
    <property type="match status" value="1"/>
</dbReference>